<feature type="compositionally biased region" description="Polar residues" evidence="1">
    <location>
        <begin position="16"/>
        <end position="32"/>
    </location>
</feature>
<evidence type="ECO:0000313" key="3">
    <source>
        <dbReference type="Proteomes" id="UP000197138"/>
    </source>
</evidence>
<reference evidence="3" key="1">
    <citation type="journal article" date="2017" name="Plant J.">
        <title>The pomegranate (Punica granatum L.) genome and the genomics of punicalagin biosynthesis.</title>
        <authorList>
            <person name="Qin G."/>
            <person name="Xu C."/>
            <person name="Ming R."/>
            <person name="Tang H."/>
            <person name="Guyot R."/>
            <person name="Kramer E.M."/>
            <person name="Hu Y."/>
            <person name="Yi X."/>
            <person name="Qi Y."/>
            <person name="Xu X."/>
            <person name="Gao Z."/>
            <person name="Pan H."/>
            <person name="Jian J."/>
            <person name="Tian Y."/>
            <person name="Yue Z."/>
            <person name="Xu Y."/>
        </authorList>
    </citation>
    <scope>NUCLEOTIDE SEQUENCE [LARGE SCALE GENOMIC DNA]</scope>
    <source>
        <strain evidence="3">cv. Dabenzi</strain>
    </source>
</reference>
<dbReference type="Proteomes" id="UP000197138">
    <property type="component" value="Unassembled WGS sequence"/>
</dbReference>
<feature type="region of interest" description="Disordered" evidence="1">
    <location>
        <begin position="94"/>
        <end position="123"/>
    </location>
</feature>
<organism evidence="2 3">
    <name type="scientific">Punica granatum</name>
    <name type="common">Pomegranate</name>
    <dbReference type="NCBI Taxonomy" id="22663"/>
    <lineage>
        <taxon>Eukaryota</taxon>
        <taxon>Viridiplantae</taxon>
        <taxon>Streptophyta</taxon>
        <taxon>Embryophyta</taxon>
        <taxon>Tracheophyta</taxon>
        <taxon>Spermatophyta</taxon>
        <taxon>Magnoliopsida</taxon>
        <taxon>eudicotyledons</taxon>
        <taxon>Gunneridae</taxon>
        <taxon>Pentapetalae</taxon>
        <taxon>rosids</taxon>
        <taxon>malvids</taxon>
        <taxon>Myrtales</taxon>
        <taxon>Lythraceae</taxon>
        <taxon>Punica</taxon>
    </lineage>
</organism>
<sequence length="123" mass="14071">MGNRKHKIDEIGKTPPGSSNKNRIIHSYSNRKPWSDDAIDGNDSDSSDSTPKMKINLMRKVYAFFPYETHQMRILMKRRSFKTFVVNSLNNFVASSDASSGSTTNPEDSDPNDDEVFFDDEDW</sequence>
<accession>A0A218W9Q1</accession>
<gene>
    <name evidence="2" type="ORF">CDL15_Pgr006349</name>
</gene>
<evidence type="ECO:0000256" key="1">
    <source>
        <dbReference type="SAM" id="MobiDB-lite"/>
    </source>
</evidence>
<protein>
    <submittedName>
        <fullName evidence="2">Uncharacterized protein</fullName>
    </submittedName>
</protein>
<comment type="caution">
    <text evidence="2">The sequence shown here is derived from an EMBL/GenBank/DDBJ whole genome shotgun (WGS) entry which is preliminary data.</text>
</comment>
<feature type="compositionally biased region" description="Acidic residues" evidence="1">
    <location>
        <begin position="37"/>
        <end position="46"/>
    </location>
</feature>
<proteinExistence type="predicted"/>
<dbReference type="EMBL" id="MTKT01004892">
    <property type="protein sequence ID" value="OWM69386.1"/>
    <property type="molecule type" value="Genomic_DNA"/>
</dbReference>
<name>A0A218W9Q1_PUNGR</name>
<feature type="compositionally biased region" description="Polar residues" evidence="1">
    <location>
        <begin position="94"/>
        <end position="106"/>
    </location>
</feature>
<feature type="region of interest" description="Disordered" evidence="1">
    <location>
        <begin position="1"/>
        <end position="52"/>
    </location>
</feature>
<dbReference type="AlphaFoldDB" id="A0A218W9Q1"/>
<feature type="compositionally biased region" description="Acidic residues" evidence="1">
    <location>
        <begin position="107"/>
        <end position="123"/>
    </location>
</feature>
<evidence type="ECO:0000313" key="2">
    <source>
        <dbReference type="EMBL" id="OWM69386.1"/>
    </source>
</evidence>